<keyword evidence="3" id="KW-1185">Reference proteome</keyword>
<organism evidence="2 3">
    <name type="scientific">Herbihabitans rhizosphaerae</name>
    <dbReference type="NCBI Taxonomy" id="1872711"/>
    <lineage>
        <taxon>Bacteria</taxon>
        <taxon>Bacillati</taxon>
        <taxon>Actinomycetota</taxon>
        <taxon>Actinomycetes</taxon>
        <taxon>Pseudonocardiales</taxon>
        <taxon>Pseudonocardiaceae</taxon>
        <taxon>Herbihabitans</taxon>
    </lineage>
</organism>
<comment type="caution">
    <text evidence="2">The sequence shown here is derived from an EMBL/GenBank/DDBJ whole genome shotgun (WGS) entry which is preliminary data.</text>
</comment>
<sequence length="231" mass="25862">MAVDNPWWWVLTLAGAALVAVAVVLLVRGRGSARPNLEVDGDIPFYLDEDLVLDLYQFGGNALSREVETYFAENSQNALSAKAGPGQGNLGRTRERSTRMAYSENVRAINAASEVIKQLRDADLIIYADLRGNRVEPHDRHGESGTTKLSDSRMFVSVVGTFTKVESPDTFVRFRAPYGHDGQGHVRIKLNADWVRGQLPEGELRARCLGKIEEWNAEDRELKMWVMAIFR</sequence>
<keyword evidence="1" id="KW-0472">Membrane</keyword>
<protein>
    <submittedName>
        <fullName evidence="2">Uncharacterized protein</fullName>
    </submittedName>
</protein>
<dbReference type="EMBL" id="SGWQ01000001">
    <property type="protein sequence ID" value="RZS44547.1"/>
    <property type="molecule type" value="Genomic_DNA"/>
</dbReference>
<evidence type="ECO:0000256" key="1">
    <source>
        <dbReference type="SAM" id="Phobius"/>
    </source>
</evidence>
<accession>A0A4Q7L5F7</accession>
<evidence type="ECO:0000313" key="2">
    <source>
        <dbReference type="EMBL" id="RZS44547.1"/>
    </source>
</evidence>
<dbReference type="RefSeq" id="WP_130342220.1">
    <property type="nucleotide sequence ID" value="NZ_SGWQ01000001.1"/>
</dbReference>
<evidence type="ECO:0000313" key="3">
    <source>
        <dbReference type="Proteomes" id="UP000294257"/>
    </source>
</evidence>
<gene>
    <name evidence="2" type="ORF">EV193_101423</name>
</gene>
<dbReference type="AlphaFoldDB" id="A0A4Q7L5F7"/>
<reference evidence="2 3" key="1">
    <citation type="submission" date="2019-02" db="EMBL/GenBank/DDBJ databases">
        <title>Genomic Encyclopedia of Type Strains, Phase IV (KMG-IV): sequencing the most valuable type-strain genomes for metagenomic binning, comparative biology and taxonomic classification.</title>
        <authorList>
            <person name="Goeker M."/>
        </authorList>
    </citation>
    <scope>NUCLEOTIDE SEQUENCE [LARGE SCALE GENOMIC DNA]</scope>
    <source>
        <strain evidence="2 3">DSM 101727</strain>
    </source>
</reference>
<proteinExistence type="predicted"/>
<name>A0A4Q7L5F7_9PSEU</name>
<dbReference type="Proteomes" id="UP000294257">
    <property type="component" value="Unassembled WGS sequence"/>
</dbReference>
<keyword evidence="1" id="KW-0812">Transmembrane</keyword>
<dbReference type="OrthoDB" id="3678830at2"/>
<feature type="transmembrane region" description="Helical" evidence="1">
    <location>
        <begin position="6"/>
        <end position="27"/>
    </location>
</feature>
<keyword evidence="1" id="KW-1133">Transmembrane helix</keyword>